<accession>A0A0N4W8J5</accession>
<dbReference type="WBParaSite" id="HPLM_0000653401-mRNA-1">
    <property type="protein sequence ID" value="HPLM_0000653401-mRNA-1"/>
    <property type="gene ID" value="HPLM_0000653401"/>
</dbReference>
<dbReference type="AlphaFoldDB" id="A0A0N4W8J5"/>
<proteinExistence type="predicted"/>
<evidence type="ECO:0000313" key="1">
    <source>
        <dbReference type="WBParaSite" id="HPLM_0000653401-mRNA-1"/>
    </source>
</evidence>
<organism evidence="1">
    <name type="scientific">Haemonchus placei</name>
    <name type="common">Barber's pole worm</name>
    <dbReference type="NCBI Taxonomy" id="6290"/>
    <lineage>
        <taxon>Eukaryota</taxon>
        <taxon>Metazoa</taxon>
        <taxon>Ecdysozoa</taxon>
        <taxon>Nematoda</taxon>
        <taxon>Chromadorea</taxon>
        <taxon>Rhabditida</taxon>
        <taxon>Rhabditina</taxon>
        <taxon>Rhabditomorpha</taxon>
        <taxon>Strongyloidea</taxon>
        <taxon>Trichostrongylidae</taxon>
        <taxon>Haemonchus</taxon>
    </lineage>
</organism>
<protein>
    <submittedName>
        <fullName evidence="1">Uncharacterized protein</fullName>
    </submittedName>
</protein>
<name>A0A0N4W8J5_HAEPC</name>
<sequence>MDFLVFRGESDVVAQVDVSVHSTMFPLHSWIAGVHRDVHGMYVQPPCSFLACESCELLLMLRKALVFQHLVKLSESHLGYFTSRQR</sequence>
<reference evidence="1" key="1">
    <citation type="submission" date="2017-02" db="UniProtKB">
        <authorList>
            <consortium name="WormBaseParasite"/>
        </authorList>
    </citation>
    <scope>IDENTIFICATION</scope>
</reference>